<feature type="transmembrane region" description="Helical" evidence="3">
    <location>
        <begin position="196"/>
        <end position="216"/>
    </location>
</feature>
<reference evidence="4 5" key="1">
    <citation type="submission" date="2024-02" db="EMBL/GenBank/DDBJ databases">
        <authorList>
            <person name="Chen Y."/>
            <person name="Shah S."/>
            <person name="Dougan E. K."/>
            <person name="Thang M."/>
            <person name="Chan C."/>
        </authorList>
    </citation>
    <scope>NUCLEOTIDE SEQUENCE [LARGE SCALE GENOMIC DNA]</scope>
</reference>
<keyword evidence="5" id="KW-1185">Reference proteome</keyword>
<organism evidence="4 5">
    <name type="scientific">Durusdinium trenchii</name>
    <dbReference type="NCBI Taxonomy" id="1381693"/>
    <lineage>
        <taxon>Eukaryota</taxon>
        <taxon>Sar</taxon>
        <taxon>Alveolata</taxon>
        <taxon>Dinophyceae</taxon>
        <taxon>Suessiales</taxon>
        <taxon>Symbiodiniaceae</taxon>
        <taxon>Durusdinium</taxon>
    </lineage>
</organism>
<feature type="region of interest" description="Disordered" evidence="2">
    <location>
        <begin position="615"/>
        <end position="659"/>
    </location>
</feature>
<proteinExistence type="predicted"/>
<feature type="transmembrane region" description="Helical" evidence="3">
    <location>
        <begin position="109"/>
        <end position="130"/>
    </location>
</feature>
<feature type="coiled-coil region" evidence="1">
    <location>
        <begin position="352"/>
        <end position="470"/>
    </location>
</feature>
<evidence type="ECO:0000313" key="5">
    <source>
        <dbReference type="Proteomes" id="UP001642464"/>
    </source>
</evidence>
<feature type="transmembrane region" description="Helical" evidence="3">
    <location>
        <begin position="7"/>
        <end position="24"/>
    </location>
</feature>
<dbReference type="Proteomes" id="UP001642464">
    <property type="component" value="Unassembled WGS sequence"/>
</dbReference>
<sequence length="807" mass="92733">MLLRGIAFATWFAELVTLILYVIVALQNGQQTHPKLIVLLTFVAIILGIHQCNWYMLVVFRLLMNSNKRIRGQLMRASRITFRIINVVCVSLFIVGGVALLTSSAEAKAVNAIMLWFNVGFWLVLAMLAIRTVETLQQVIVQFESVLEIEKNDSVATFVRRLRNMQRVVIGSVLVALLAIGSSVVLGFGFDWNPSLIFFSMPFTKVLFAIVMWFLLHKFEARPKSVQPPRTCEHLDPLEQTRFKLAEAQACHLQRAVRAVLAVARVWTPARVRAPEVSMENFFKELFNIDDDKEAEAEAKKTKTAKNGGRGAAKEEEEVVLDEEDKTTVSELRYRVEQAGFRLVKEAELSALEQSQTDLRNQQLLNKCLQERCGKFESALLLAKGQEESLAQELQVLKHELQQLEVQEAEELRRLENCQLHNNKQRVLGHCAQQRLGKAEDQLAKAKDSEARLAQEHDALAAQVANLEVEQTAERRVIEHREVEMRRLRVLIQCLERSSVIRDRASLEEEKLASKLKRLQVQQEADQTTLENRDSMIRKQRVLIEYMQQCCERLQEKLRDAERREGQRENQEREIHHMRSTRQRVLSALLRQRCEHLESSLEESKRQKERLLQDHATTKEQMLQRETKNTDDHDLFEEEESKEDPEYKTRTPDSATTKEDEEMFEQLRTFEPLESFQEATDAGVHCFGLRQFNLAKLHFFQARHLALEAQDLEAEAKAEGNISNVYSSMDEPQHALVHFKRSLFLLRKIGDVDLEGVMLSNGIICCIQLERFDEAMGLAVRKMAIASDPKGKAEAEEWISKINTAVG</sequence>
<feature type="transmembrane region" description="Helical" evidence="3">
    <location>
        <begin position="84"/>
        <end position="103"/>
    </location>
</feature>
<feature type="compositionally biased region" description="Basic and acidic residues" evidence="2">
    <location>
        <begin position="562"/>
        <end position="577"/>
    </location>
</feature>
<evidence type="ECO:0000313" key="4">
    <source>
        <dbReference type="EMBL" id="CAK8994125.1"/>
    </source>
</evidence>
<dbReference type="Gene3D" id="1.25.40.10">
    <property type="entry name" value="Tetratricopeptide repeat domain"/>
    <property type="match status" value="1"/>
</dbReference>
<dbReference type="InterPro" id="IPR011990">
    <property type="entry name" value="TPR-like_helical_dom_sf"/>
</dbReference>
<keyword evidence="3" id="KW-0472">Membrane</keyword>
<dbReference type="SUPFAM" id="SSF48452">
    <property type="entry name" value="TPR-like"/>
    <property type="match status" value="1"/>
</dbReference>
<evidence type="ECO:0000256" key="3">
    <source>
        <dbReference type="SAM" id="Phobius"/>
    </source>
</evidence>
<feature type="transmembrane region" description="Helical" evidence="3">
    <location>
        <begin position="36"/>
        <end position="63"/>
    </location>
</feature>
<gene>
    <name evidence="4" type="ORF">SCF082_LOCUS3806</name>
</gene>
<comment type="caution">
    <text evidence="4">The sequence shown here is derived from an EMBL/GenBank/DDBJ whole genome shotgun (WGS) entry which is preliminary data.</text>
</comment>
<keyword evidence="1" id="KW-0175">Coiled coil</keyword>
<evidence type="ECO:0000256" key="2">
    <source>
        <dbReference type="SAM" id="MobiDB-lite"/>
    </source>
</evidence>
<name>A0ABP0HVE1_9DINO</name>
<evidence type="ECO:0000256" key="1">
    <source>
        <dbReference type="SAM" id="Coils"/>
    </source>
</evidence>
<feature type="region of interest" description="Disordered" evidence="2">
    <location>
        <begin position="562"/>
        <end position="582"/>
    </location>
</feature>
<feature type="region of interest" description="Disordered" evidence="2">
    <location>
        <begin position="298"/>
        <end position="322"/>
    </location>
</feature>
<feature type="transmembrane region" description="Helical" evidence="3">
    <location>
        <begin position="168"/>
        <end position="190"/>
    </location>
</feature>
<feature type="compositionally biased region" description="Basic and acidic residues" evidence="2">
    <location>
        <begin position="615"/>
        <end position="633"/>
    </location>
</feature>
<keyword evidence="3" id="KW-0812">Transmembrane</keyword>
<feature type="compositionally biased region" description="Acidic residues" evidence="2">
    <location>
        <begin position="634"/>
        <end position="643"/>
    </location>
</feature>
<accession>A0ABP0HVE1</accession>
<protein>
    <submittedName>
        <fullName evidence="4">Uncharacterized protein</fullName>
    </submittedName>
</protein>
<keyword evidence="3" id="KW-1133">Transmembrane helix</keyword>
<dbReference type="EMBL" id="CAXAMM010001959">
    <property type="protein sequence ID" value="CAK8994125.1"/>
    <property type="molecule type" value="Genomic_DNA"/>
</dbReference>